<name>A0A379WCJ9_SALET</name>
<dbReference type="EMBL" id="UGXS01000004">
    <property type="protein sequence ID" value="SUH16858.1"/>
    <property type="molecule type" value="Genomic_DNA"/>
</dbReference>
<evidence type="ECO:0000313" key="2">
    <source>
        <dbReference type="Proteomes" id="UP000255509"/>
    </source>
</evidence>
<dbReference type="Proteomes" id="UP000255509">
    <property type="component" value="Unassembled WGS sequence"/>
</dbReference>
<reference evidence="1 2" key="1">
    <citation type="submission" date="2018-06" db="EMBL/GenBank/DDBJ databases">
        <authorList>
            <consortium name="Pathogen Informatics"/>
            <person name="Doyle S."/>
        </authorList>
    </citation>
    <scope>NUCLEOTIDE SEQUENCE [LARGE SCALE GENOMIC DNA]</scope>
    <source>
        <strain evidence="1 2">NCTC8258</strain>
    </source>
</reference>
<sequence length="47" mass="5469">MVSVQDQNTVHRALQYRIHFIGFTRRGEHHVQEVTGVGKVVARINKR</sequence>
<proteinExistence type="predicted"/>
<protein>
    <submittedName>
        <fullName evidence="1">Uncharacterized protein</fullName>
    </submittedName>
</protein>
<evidence type="ECO:0000313" key="1">
    <source>
        <dbReference type="EMBL" id="SUH16858.1"/>
    </source>
</evidence>
<gene>
    <name evidence="1" type="ORF">NCTC8258_04629</name>
</gene>
<accession>A0A379WCJ9</accession>
<dbReference type="AlphaFoldDB" id="A0A379WCJ9"/>
<organism evidence="1 2">
    <name type="scientific">Salmonella enterica I</name>
    <dbReference type="NCBI Taxonomy" id="59201"/>
    <lineage>
        <taxon>Bacteria</taxon>
        <taxon>Pseudomonadati</taxon>
        <taxon>Pseudomonadota</taxon>
        <taxon>Gammaproteobacteria</taxon>
        <taxon>Enterobacterales</taxon>
        <taxon>Enterobacteriaceae</taxon>
        <taxon>Salmonella</taxon>
    </lineage>
</organism>